<evidence type="ECO:0000256" key="1">
    <source>
        <dbReference type="SAM" id="MobiDB-lite"/>
    </source>
</evidence>
<feature type="compositionally biased region" description="Basic and acidic residues" evidence="1">
    <location>
        <begin position="157"/>
        <end position="174"/>
    </location>
</feature>
<gene>
    <name evidence="2" type="ORF">HPG69_018572</name>
</gene>
<evidence type="ECO:0000313" key="3">
    <source>
        <dbReference type="Proteomes" id="UP000551758"/>
    </source>
</evidence>
<organism evidence="2 3">
    <name type="scientific">Diceros bicornis minor</name>
    <name type="common">South-central black rhinoceros</name>
    <dbReference type="NCBI Taxonomy" id="77932"/>
    <lineage>
        <taxon>Eukaryota</taxon>
        <taxon>Metazoa</taxon>
        <taxon>Chordata</taxon>
        <taxon>Craniata</taxon>
        <taxon>Vertebrata</taxon>
        <taxon>Euteleostomi</taxon>
        <taxon>Mammalia</taxon>
        <taxon>Eutheria</taxon>
        <taxon>Laurasiatheria</taxon>
        <taxon>Perissodactyla</taxon>
        <taxon>Rhinocerotidae</taxon>
        <taxon>Diceros</taxon>
    </lineage>
</organism>
<feature type="region of interest" description="Disordered" evidence="1">
    <location>
        <begin position="150"/>
        <end position="215"/>
    </location>
</feature>
<comment type="caution">
    <text evidence="2">The sequence shown here is derived from an EMBL/GenBank/DDBJ whole genome shotgun (WGS) entry which is preliminary data.</text>
</comment>
<dbReference type="AlphaFoldDB" id="A0A7J7EZD2"/>
<dbReference type="EMBL" id="JACDTQ010001719">
    <property type="protein sequence ID" value="KAF5921172.1"/>
    <property type="molecule type" value="Genomic_DNA"/>
</dbReference>
<proteinExistence type="predicted"/>
<dbReference type="Proteomes" id="UP000551758">
    <property type="component" value="Unassembled WGS sequence"/>
</dbReference>
<name>A0A7J7EZD2_DICBM</name>
<sequence length="215" mass="23225">MATMSSEAETQHPAAPTLSTAHPKPGATCSGLGSCGPGDGLWSLMLLRRTRYGGSKCYRGWRSSSARSQYVADHNQIDYPRGRGAPCNYSRMTRTARVGGRMRDWRVLPKARPNSAGPTAGHGSHPTTCGDPMGVDHNIPTLLCREKGQRVLTTRAQESKLRKDSVEEDKENHGEGTQVSSPLHIGTTATSITDADAQKTLNHRTTKRQGGRSTS</sequence>
<reference evidence="2 3" key="1">
    <citation type="journal article" date="2020" name="Mol. Biol. Evol.">
        <title>Interspecific Gene Flow and the Evolution of Specialization in Black and White Rhinoceros.</title>
        <authorList>
            <person name="Moodley Y."/>
            <person name="Westbury M.V."/>
            <person name="Russo I.M."/>
            <person name="Gopalakrishnan S."/>
            <person name="Rakotoarivelo A."/>
            <person name="Olsen R.A."/>
            <person name="Prost S."/>
            <person name="Tunstall T."/>
            <person name="Ryder O.A."/>
            <person name="Dalen L."/>
            <person name="Bruford M.W."/>
        </authorList>
    </citation>
    <scope>NUCLEOTIDE SEQUENCE [LARGE SCALE GENOMIC DNA]</scope>
    <source>
        <strain evidence="2">SBR-YM</strain>
        <tissue evidence="2">Skin</tissue>
    </source>
</reference>
<feature type="compositionally biased region" description="Basic residues" evidence="1">
    <location>
        <begin position="201"/>
        <end position="215"/>
    </location>
</feature>
<evidence type="ECO:0000313" key="2">
    <source>
        <dbReference type="EMBL" id="KAF5921172.1"/>
    </source>
</evidence>
<feature type="region of interest" description="Disordered" evidence="1">
    <location>
        <begin position="111"/>
        <end position="132"/>
    </location>
</feature>
<accession>A0A7J7EZD2</accession>
<protein>
    <submittedName>
        <fullName evidence="2">Uncharacterized protein</fullName>
    </submittedName>
</protein>
<feature type="region of interest" description="Disordered" evidence="1">
    <location>
        <begin position="1"/>
        <end position="26"/>
    </location>
</feature>
<keyword evidence="3" id="KW-1185">Reference proteome</keyword>
<feature type="compositionally biased region" description="Polar residues" evidence="1">
    <location>
        <begin position="175"/>
        <end position="193"/>
    </location>
</feature>